<dbReference type="Gene3D" id="3.60.10.10">
    <property type="entry name" value="Endonuclease/exonuclease/phosphatase"/>
    <property type="match status" value="1"/>
</dbReference>
<feature type="domain" description="Endonuclease/exonuclease/phosphatase" evidence="1">
    <location>
        <begin position="58"/>
        <end position="270"/>
    </location>
</feature>
<sequence>MMLNIVFGESHPAFNGILRSTVMAISAMTVVVGSPAYADNRCPEGQAVAIQPVRIGAFNVMFGARGTPEEVARLLYSYHLDLVAFAEVPDGDWTERAGKVLGLPYAYVGKISSANQEDKLKAILSATPLSDIGETRLDSGSSWKPASAVHAVTTIGNVTLRFYALHIAASRGKNGQLYELFEKEALSPDSSTMVVAGDFNNEIGDSAISNLRRFGFKSVWSEAGVNPQRHSTVVEPSKIGIIDHIFYRSAAEVPVPAAAVVEANPPLSDHKPIVAELRFRTCRGG</sequence>
<organism evidence="2 3">
    <name type="scientific">Sphingopyxis panaciterrulae</name>
    <dbReference type="NCBI Taxonomy" id="462372"/>
    <lineage>
        <taxon>Bacteria</taxon>
        <taxon>Pseudomonadati</taxon>
        <taxon>Pseudomonadota</taxon>
        <taxon>Alphaproteobacteria</taxon>
        <taxon>Sphingomonadales</taxon>
        <taxon>Sphingomonadaceae</taxon>
        <taxon>Sphingopyxis</taxon>
    </lineage>
</organism>
<accession>A0A7W9B9P7</accession>
<dbReference type="GO" id="GO:0004519">
    <property type="term" value="F:endonuclease activity"/>
    <property type="evidence" value="ECO:0007669"/>
    <property type="project" value="UniProtKB-KW"/>
</dbReference>
<dbReference type="InterPro" id="IPR036691">
    <property type="entry name" value="Endo/exonu/phosph_ase_sf"/>
</dbReference>
<keyword evidence="3" id="KW-1185">Reference proteome</keyword>
<keyword evidence="2" id="KW-0269">Exonuclease</keyword>
<dbReference type="GO" id="GO:0004527">
    <property type="term" value="F:exonuclease activity"/>
    <property type="evidence" value="ECO:0007669"/>
    <property type="project" value="UniProtKB-KW"/>
</dbReference>
<evidence type="ECO:0000259" key="1">
    <source>
        <dbReference type="Pfam" id="PF03372"/>
    </source>
</evidence>
<comment type="caution">
    <text evidence="2">The sequence shown here is derived from an EMBL/GenBank/DDBJ whole genome shotgun (WGS) entry which is preliminary data.</text>
</comment>
<dbReference type="InterPro" id="IPR005135">
    <property type="entry name" value="Endo/exonuclease/phosphatase"/>
</dbReference>
<dbReference type="EMBL" id="JACIJH010000022">
    <property type="protein sequence ID" value="MBB5708622.1"/>
    <property type="molecule type" value="Genomic_DNA"/>
</dbReference>
<reference evidence="2 3" key="1">
    <citation type="submission" date="2020-08" db="EMBL/GenBank/DDBJ databases">
        <title>Genomic Encyclopedia of Type Strains, Phase IV (KMG-IV): sequencing the most valuable type-strain genomes for metagenomic binning, comparative biology and taxonomic classification.</title>
        <authorList>
            <person name="Goeker M."/>
        </authorList>
    </citation>
    <scope>NUCLEOTIDE SEQUENCE [LARGE SCALE GENOMIC DNA]</scope>
    <source>
        <strain evidence="2 3">DSM 27163</strain>
    </source>
</reference>
<evidence type="ECO:0000313" key="2">
    <source>
        <dbReference type="EMBL" id="MBB5708622.1"/>
    </source>
</evidence>
<name>A0A7W9B9P7_9SPHN</name>
<gene>
    <name evidence="2" type="ORF">FHR21_004015</name>
</gene>
<dbReference type="SUPFAM" id="SSF56219">
    <property type="entry name" value="DNase I-like"/>
    <property type="match status" value="1"/>
</dbReference>
<dbReference type="Proteomes" id="UP000537161">
    <property type="component" value="Unassembled WGS sequence"/>
</dbReference>
<evidence type="ECO:0000313" key="3">
    <source>
        <dbReference type="Proteomes" id="UP000537161"/>
    </source>
</evidence>
<dbReference type="AlphaFoldDB" id="A0A7W9B9P7"/>
<keyword evidence="2" id="KW-0540">Nuclease</keyword>
<keyword evidence="2" id="KW-0255">Endonuclease</keyword>
<protein>
    <submittedName>
        <fullName evidence="2">Endonuclease/exonuclease/phosphatase family metal-dependent hydrolase</fullName>
    </submittedName>
</protein>
<keyword evidence="2" id="KW-0378">Hydrolase</keyword>
<proteinExistence type="predicted"/>
<dbReference type="RefSeq" id="WP_184101520.1">
    <property type="nucleotide sequence ID" value="NZ_JACIJH010000022.1"/>
</dbReference>
<dbReference type="Pfam" id="PF03372">
    <property type="entry name" value="Exo_endo_phos"/>
    <property type="match status" value="1"/>
</dbReference>